<dbReference type="STRING" id="1742973.COMA2_150080"/>
<gene>
    <name evidence="2" type="ORF">COMA2_150080</name>
</gene>
<name>A0A0S4LA34_9BACT</name>
<keyword evidence="1" id="KW-0812">Transmembrane</keyword>
<sequence length="58" mass="6651">MTVSEGWGNSRFIHRHCPVRWGIGFTDNSNPFYLFLKMNAGLLLLAPFALRREKSIPS</sequence>
<accession>A0A0S4LA34</accession>
<evidence type="ECO:0000313" key="3">
    <source>
        <dbReference type="Proteomes" id="UP000198736"/>
    </source>
</evidence>
<reference evidence="3" key="1">
    <citation type="submission" date="2015-10" db="EMBL/GenBank/DDBJ databases">
        <authorList>
            <person name="Luecker S."/>
            <person name="Luecker S."/>
        </authorList>
    </citation>
    <scope>NUCLEOTIDE SEQUENCE [LARGE SCALE GENOMIC DNA]</scope>
</reference>
<keyword evidence="3" id="KW-1185">Reference proteome</keyword>
<protein>
    <submittedName>
        <fullName evidence="2">Uncharacterized protein</fullName>
    </submittedName>
</protein>
<dbReference type="Proteomes" id="UP000198736">
    <property type="component" value="Unassembled WGS sequence"/>
</dbReference>
<evidence type="ECO:0000313" key="2">
    <source>
        <dbReference type="EMBL" id="CUS34063.1"/>
    </source>
</evidence>
<feature type="transmembrane region" description="Helical" evidence="1">
    <location>
        <begin position="32"/>
        <end position="50"/>
    </location>
</feature>
<proteinExistence type="predicted"/>
<dbReference type="AlphaFoldDB" id="A0A0S4LA34"/>
<dbReference type="EMBL" id="CZPZ01000007">
    <property type="protein sequence ID" value="CUS34063.1"/>
    <property type="molecule type" value="Genomic_DNA"/>
</dbReference>
<keyword evidence="1" id="KW-0472">Membrane</keyword>
<organism evidence="2 3">
    <name type="scientific">Candidatus Nitrospira nitrificans</name>
    <dbReference type="NCBI Taxonomy" id="1742973"/>
    <lineage>
        <taxon>Bacteria</taxon>
        <taxon>Pseudomonadati</taxon>
        <taxon>Nitrospirota</taxon>
        <taxon>Nitrospiria</taxon>
        <taxon>Nitrospirales</taxon>
        <taxon>Nitrospiraceae</taxon>
        <taxon>Nitrospira</taxon>
    </lineage>
</organism>
<keyword evidence="1" id="KW-1133">Transmembrane helix</keyword>
<evidence type="ECO:0000256" key="1">
    <source>
        <dbReference type="SAM" id="Phobius"/>
    </source>
</evidence>